<protein>
    <recommendedName>
        <fullName evidence="3">Ferredoxin</fullName>
    </recommendedName>
</protein>
<dbReference type="AlphaFoldDB" id="A0A378YPM4"/>
<organism evidence="1 2">
    <name type="scientific">Nocardia otitidiscaviarum</name>
    <dbReference type="NCBI Taxonomy" id="1823"/>
    <lineage>
        <taxon>Bacteria</taxon>
        <taxon>Bacillati</taxon>
        <taxon>Actinomycetota</taxon>
        <taxon>Actinomycetes</taxon>
        <taxon>Mycobacteriales</taxon>
        <taxon>Nocardiaceae</taxon>
        <taxon>Nocardia</taxon>
    </lineage>
</organism>
<proteinExistence type="predicted"/>
<dbReference type="STRING" id="1406858.GCA_000710895_05246"/>
<keyword evidence="2" id="KW-1185">Reference proteome</keyword>
<sequence>MEQVSCRSCGTCVSVEKFSPQHTSVQWNSAAVAACTGLARDGLRSHTCPALRDSIEIAVAAGELGVSTRDADVRTRGRTLR</sequence>
<dbReference type="PROSITE" id="PS51257">
    <property type="entry name" value="PROKAR_LIPOPROTEIN"/>
    <property type="match status" value="1"/>
</dbReference>
<reference evidence="1 2" key="1">
    <citation type="submission" date="2018-06" db="EMBL/GenBank/DDBJ databases">
        <authorList>
            <consortium name="Pathogen Informatics"/>
            <person name="Doyle S."/>
        </authorList>
    </citation>
    <scope>NUCLEOTIDE SEQUENCE [LARGE SCALE GENOMIC DNA]</scope>
    <source>
        <strain evidence="1 2">NCTC1934</strain>
    </source>
</reference>
<name>A0A378YPM4_9NOCA</name>
<gene>
    <name evidence="1" type="ORF">NCTC1934_03422</name>
</gene>
<dbReference type="EMBL" id="UGRY01000002">
    <property type="protein sequence ID" value="SUA78359.1"/>
    <property type="molecule type" value="Genomic_DNA"/>
</dbReference>
<dbReference type="OrthoDB" id="4554341at2"/>
<evidence type="ECO:0000313" key="2">
    <source>
        <dbReference type="Proteomes" id="UP000255467"/>
    </source>
</evidence>
<accession>A0A378YPM4</accession>
<evidence type="ECO:0000313" key="1">
    <source>
        <dbReference type="EMBL" id="SUA78359.1"/>
    </source>
</evidence>
<evidence type="ECO:0008006" key="3">
    <source>
        <dbReference type="Google" id="ProtNLM"/>
    </source>
</evidence>
<dbReference type="Proteomes" id="UP000255467">
    <property type="component" value="Unassembled WGS sequence"/>
</dbReference>